<evidence type="ECO:0000256" key="4">
    <source>
        <dbReference type="ARBA" id="ARBA00022801"/>
    </source>
</evidence>
<evidence type="ECO:0000256" key="9">
    <source>
        <dbReference type="HAMAP-Rule" id="MF_00969"/>
    </source>
</evidence>
<evidence type="ECO:0000256" key="1">
    <source>
        <dbReference type="ARBA" id="ARBA00022490"/>
    </source>
</evidence>
<dbReference type="EMBL" id="JAJEKE010000013">
    <property type="protein sequence ID" value="MCQ1530598.1"/>
    <property type="molecule type" value="Genomic_DNA"/>
</dbReference>
<proteinExistence type="inferred from homology"/>
<comment type="similarity">
    <text evidence="9">In the C-terminal section; belongs to the helicase family. RecG subfamily.</text>
</comment>
<keyword evidence="7 9" id="KW-0238">DNA-binding</keyword>
<dbReference type="Gene3D" id="2.40.10.170">
    <property type="match status" value="1"/>
</dbReference>
<evidence type="ECO:0000259" key="11">
    <source>
        <dbReference type="PROSITE" id="PS51194"/>
    </source>
</evidence>
<dbReference type="InterPro" id="IPR027417">
    <property type="entry name" value="P-loop_NTPase"/>
</dbReference>
<dbReference type="PROSITE" id="PS51192">
    <property type="entry name" value="HELICASE_ATP_BIND_1"/>
    <property type="match status" value="1"/>
</dbReference>
<keyword evidence="2 9" id="KW-0547">Nucleotide-binding</keyword>
<evidence type="ECO:0000256" key="5">
    <source>
        <dbReference type="ARBA" id="ARBA00022806"/>
    </source>
</evidence>
<dbReference type="Pfam" id="PF17757">
    <property type="entry name" value="UvrB_inter"/>
    <property type="match status" value="1"/>
</dbReference>
<evidence type="ECO:0000313" key="12">
    <source>
        <dbReference type="EMBL" id="MCQ1530598.1"/>
    </source>
</evidence>
<dbReference type="CDD" id="cd18810">
    <property type="entry name" value="SF2_C_TRCF"/>
    <property type="match status" value="1"/>
</dbReference>
<keyword evidence="5" id="KW-0347">Helicase</keyword>
<dbReference type="InterPro" id="IPR005118">
    <property type="entry name" value="TRCF_C"/>
</dbReference>
<dbReference type="NCBIfam" id="TIGR00580">
    <property type="entry name" value="mfd"/>
    <property type="match status" value="1"/>
</dbReference>
<dbReference type="Gene3D" id="3.40.50.11180">
    <property type="match status" value="1"/>
</dbReference>
<keyword evidence="1 9" id="KW-0963">Cytoplasm</keyword>
<comment type="caution">
    <text evidence="12">The sequence shown here is derived from an EMBL/GenBank/DDBJ whole genome shotgun (WGS) entry which is preliminary data.</text>
</comment>
<comment type="subcellular location">
    <subcellularLocation>
        <location evidence="9">Cytoplasm</location>
    </subcellularLocation>
</comment>
<dbReference type="SUPFAM" id="SSF52540">
    <property type="entry name" value="P-loop containing nucleoside triphosphate hydrolases"/>
    <property type="match status" value="4"/>
</dbReference>
<dbReference type="Pfam" id="PF02559">
    <property type="entry name" value="CarD_TRCF_RID"/>
    <property type="match status" value="1"/>
</dbReference>
<sequence>MDNVLSPLQSLEEYKYLIQSLREKTKTIEVHGISDAQKSMMAALVSKAFDRSVLVITHNDILARKIYEDVSFFDQDAAVLLPTAEMIFHKIDARSNEIAINRLKALNKLGKGERVVLCASVEALLNKMPEPDYFYSKFVQVKVGEQMPVEDFTDFFATSGYERVDMIEGRGQFSVRGGIIDFYGPTEDYPVRIELFDDEIDSIRYFDTGTQRSVKKLDSVQLSPMREMLLKAGDFAGAAEMIESELNKRLKLYEASAKKKGLGEKLKDKITEDIEKIRNNIYFRGIDRYSAFFYEKDLCITDYLSDFMVVVDEPNRVRQRFDNIRLEYEEHFKSLLEEGELLPGQLNALLTYDDILLKIKNKQILCFNALLKSTADFKPQRTISFICRSMQPFHGKINLLIDEIKLLRSRRYKILILSGNKDRGERIVETLRDDGIEALYQDSLGFELQEGHIVVIPGNLSGGFEFPSIKYAVITDMEVFGGGKRKAPKKKGSAVKFFSDLKVGDYVVHENHGIGQYMGIERLKVNNVIRDYLHIRYYGNDKLYIPTDQFDLIQKYIGGDKAPKINRLSGVEWAKTKARAKKAIEGMADELLKLYAERQQMKGFTFSRDGKWQKEFEDAFPYQETPDQLSCIEEIKKDMETDKAMDRLLCGDVGYGKTEVALRAAFKCIMDGKQVAILVPTTILAQQHFNTCNQRFGSFPIRVDMLSRFRGLKEQKQTLEALRIGAVDLVIGTHRLLQEDVVFKDLGLLIVDEEQRFGVAHKEKIKKMRQNVDVLTLTATPIPRTLHMSLIGIRDISVIEEPPEERYPVQTYVMEYNDEIVRDAILREINRGGQIYFLYNRVRTIGKMAERLRALVPEARIAAAHGQMDERLLENTMLDFYNGEYDLLLCTTIIETGLDIPNVNTIIVYDADKMGLSQLYQLRGRVGRSNRLAYAYLTYQRDKVLTEVAEKRLQAIKEFTEFGSGFKIAMRDLEIRGAGNLLGREQHGHMESIGYDLYTKLLEDTVRALTGRPLRDTIETTVEFDIEAYIPLSYIEDENQKIEIYQKIASINGVDSLYDIEEEIEDRFGDIPDSVRNLMRISFIKFLASKLGIIFVSQKPEGVLLKFKSDKYIKAEAAVKLMNEYGNRLSFMASEQPYFTLKLGKGNVDKHLKSISDFLENLAAYNENYTELERRVN</sequence>
<dbReference type="Pfam" id="PF03461">
    <property type="entry name" value="TRCF"/>
    <property type="match status" value="1"/>
</dbReference>
<dbReference type="Gene3D" id="3.90.1150.50">
    <property type="entry name" value="Transcription-repair-coupling factor, D7 domain"/>
    <property type="match status" value="1"/>
</dbReference>
<dbReference type="SMART" id="SM00490">
    <property type="entry name" value="HELICc"/>
    <property type="match status" value="1"/>
</dbReference>
<dbReference type="InterPro" id="IPR037235">
    <property type="entry name" value="TRCF-like_C_D7"/>
</dbReference>
<evidence type="ECO:0000256" key="6">
    <source>
        <dbReference type="ARBA" id="ARBA00022840"/>
    </source>
</evidence>
<dbReference type="Gene3D" id="3.30.2060.10">
    <property type="entry name" value="Penicillin-binding protein 1b domain"/>
    <property type="match status" value="1"/>
</dbReference>
<name>A0ABT1NKE3_9FIRM</name>
<dbReference type="InterPro" id="IPR047112">
    <property type="entry name" value="RecG/Mfd"/>
</dbReference>
<feature type="domain" description="Helicase ATP-binding" evidence="10">
    <location>
        <begin position="638"/>
        <end position="799"/>
    </location>
</feature>
<dbReference type="Proteomes" id="UP001651880">
    <property type="component" value="Unassembled WGS sequence"/>
</dbReference>
<dbReference type="SMART" id="SM01058">
    <property type="entry name" value="CarD_TRCF"/>
    <property type="match status" value="1"/>
</dbReference>
<dbReference type="PROSITE" id="PS51194">
    <property type="entry name" value="HELICASE_CTER"/>
    <property type="match status" value="1"/>
</dbReference>
<organism evidence="12 13">
    <name type="scientific">Lutispora saccharofermentans</name>
    <dbReference type="NCBI Taxonomy" id="3024236"/>
    <lineage>
        <taxon>Bacteria</taxon>
        <taxon>Bacillati</taxon>
        <taxon>Bacillota</taxon>
        <taxon>Clostridia</taxon>
        <taxon>Lutisporales</taxon>
        <taxon>Lutisporaceae</taxon>
        <taxon>Lutispora</taxon>
    </lineage>
</organism>
<dbReference type="Pfam" id="PF00270">
    <property type="entry name" value="DEAD"/>
    <property type="match status" value="1"/>
</dbReference>
<dbReference type="SMART" id="SM00487">
    <property type="entry name" value="DEXDc"/>
    <property type="match status" value="1"/>
</dbReference>
<keyword evidence="4 9" id="KW-0378">Hydrolase</keyword>
<evidence type="ECO:0000256" key="3">
    <source>
        <dbReference type="ARBA" id="ARBA00022763"/>
    </source>
</evidence>
<keyword evidence="6 9" id="KW-0067">ATP-binding</keyword>
<evidence type="ECO:0000313" key="13">
    <source>
        <dbReference type="Proteomes" id="UP001651880"/>
    </source>
</evidence>
<dbReference type="InterPro" id="IPR001650">
    <property type="entry name" value="Helicase_C-like"/>
</dbReference>
<dbReference type="EC" id="3.6.4.-" evidence="9"/>
<dbReference type="InterPro" id="IPR036101">
    <property type="entry name" value="CarD-like/TRCF_RID_sf"/>
</dbReference>
<dbReference type="PANTHER" id="PTHR47964:SF1">
    <property type="entry name" value="ATP-DEPENDENT DNA HELICASE HOMOLOG RECG, CHLOROPLASTIC"/>
    <property type="match status" value="1"/>
</dbReference>
<dbReference type="InterPro" id="IPR011545">
    <property type="entry name" value="DEAD/DEAH_box_helicase_dom"/>
</dbReference>
<dbReference type="InterPro" id="IPR014001">
    <property type="entry name" value="Helicase_ATP-bd"/>
</dbReference>
<accession>A0ABT1NKE3</accession>
<feature type="domain" description="Helicase C-terminal" evidence="11">
    <location>
        <begin position="808"/>
        <end position="974"/>
    </location>
</feature>
<dbReference type="SUPFAM" id="SSF141259">
    <property type="entry name" value="CarD-like"/>
    <property type="match status" value="1"/>
</dbReference>
<evidence type="ECO:0000256" key="8">
    <source>
        <dbReference type="ARBA" id="ARBA00023204"/>
    </source>
</evidence>
<evidence type="ECO:0000259" key="10">
    <source>
        <dbReference type="PROSITE" id="PS51192"/>
    </source>
</evidence>
<comment type="similarity">
    <text evidence="9">In the N-terminal section; belongs to the UvrB family.</text>
</comment>
<protein>
    <recommendedName>
        <fullName evidence="9">Transcription-repair-coupling factor</fullName>
        <shortName evidence="9">TRCF</shortName>
        <ecNumber evidence="9">3.6.4.-</ecNumber>
    </recommendedName>
</protein>
<dbReference type="RefSeq" id="WP_255228121.1">
    <property type="nucleotide sequence ID" value="NZ_JAJEKE010000013.1"/>
</dbReference>
<dbReference type="CDD" id="cd17991">
    <property type="entry name" value="DEXHc_TRCF"/>
    <property type="match status" value="1"/>
</dbReference>
<evidence type="ECO:0000256" key="7">
    <source>
        <dbReference type="ARBA" id="ARBA00023125"/>
    </source>
</evidence>
<dbReference type="InterPro" id="IPR041471">
    <property type="entry name" value="UvrB_inter"/>
</dbReference>
<keyword evidence="13" id="KW-1185">Reference proteome</keyword>
<reference evidence="12 13" key="1">
    <citation type="submission" date="2021-10" db="EMBL/GenBank/DDBJ databases">
        <title>Lutispora strain m25 sp. nov., a thermophilic, non-spore-forming bacterium isolated from a lab-scale methanogenic bioreactor digesting anaerobic sludge.</title>
        <authorList>
            <person name="El Houari A."/>
            <person name="Mcdonald J."/>
        </authorList>
    </citation>
    <scope>NUCLEOTIDE SEQUENCE [LARGE SCALE GENOMIC DNA]</scope>
    <source>
        <strain evidence="13">m25</strain>
    </source>
</reference>
<dbReference type="Pfam" id="PF00271">
    <property type="entry name" value="Helicase_C"/>
    <property type="match status" value="1"/>
</dbReference>
<keyword evidence="8 9" id="KW-0234">DNA repair</keyword>
<comment type="function">
    <text evidence="9">Couples transcription and DNA repair by recognizing RNA polymerase (RNAP) stalled at DNA lesions. Mediates ATP-dependent release of RNAP and its truncated transcript from the DNA, and recruitment of nucleotide excision repair machinery to the damaged site.</text>
</comment>
<dbReference type="InterPro" id="IPR003711">
    <property type="entry name" value="CarD-like/TRCF_RID"/>
</dbReference>
<dbReference type="Gene3D" id="3.40.50.300">
    <property type="entry name" value="P-loop containing nucleotide triphosphate hydrolases"/>
    <property type="match status" value="2"/>
</dbReference>
<keyword evidence="3 9" id="KW-0227">DNA damage</keyword>
<dbReference type="PANTHER" id="PTHR47964">
    <property type="entry name" value="ATP-DEPENDENT DNA HELICASE HOMOLOG RECG, CHLOROPLASTIC"/>
    <property type="match status" value="1"/>
</dbReference>
<dbReference type="InterPro" id="IPR004576">
    <property type="entry name" value="Mfd"/>
</dbReference>
<dbReference type="SUPFAM" id="SSF143517">
    <property type="entry name" value="TRCF domain-like"/>
    <property type="match status" value="1"/>
</dbReference>
<dbReference type="SMART" id="SM00982">
    <property type="entry name" value="TRCF"/>
    <property type="match status" value="1"/>
</dbReference>
<evidence type="ECO:0000256" key="2">
    <source>
        <dbReference type="ARBA" id="ARBA00022741"/>
    </source>
</evidence>
<gene>
    <name evidence="9 12" type="primary">mfd</name>
    <name evidence="12" type="ORF">LJD61_13735</name>
</gene>
<dbReference type="HAMAP" id="MF_00969">
    <property type="entry name" value="TRCF"/>
    <property type="match status" value="1"/>
</dbReference>